<dbReference type="Gene3D" id="1.20.1290.10">
    <property type="entry name" value="AhpD-like"/>
    <property type="match status" value="1"/>
</dbReference>
<dbReference type="AlphaFoldDB" id="A0A2K5ASH8"/>
<accession>A0A2K5ASH8</accession>
<proteinExistence type="predicted"/>
<dbReference type="EMBL" id="LT981265">
    <property type="protein sequence ID" value="SPC34606.1"/>
    <property type="molecule type" value="Genomic_DNA"/>
</dbReference>
<gene>
    <name evidence="2" type="ORF">NCAV_1440</name>
</gene>
<dbReference type="GO" id="GO:0051920">
    <property type="term" value="F:peroxiredoxin activity"/>
    <property type="evidence" value="ECO:0007669"/>
    <property type="project" value="InterPro"/>
</dbReference>
<evidence type="ECO:0000259" key="1">
    <source>
        <dbReference type="Pfam" id="PF02627"/>
    </source>
</evidence>
<dbReference type="InterPro" id="IPR004675">
    <property type="entry name" value="AhpD_core"/>
</dbReference>
<protein>
    <submittedName>
        <fullName evidence="2">Carboxymuconolactone decarboxylase family protein</fullName>
    </submittedName>
</protein>
<dbReference type="SUPFAM" id="SSF69118">
    <property type="entry name" value="AhpD-like"/>
    <property type="match status" value="1"/>
</dbReference>
<evidence type="ECO:0000313" key="2">
    <source>
        <dbReference type="EMBL" id="SPC34606.1"/>
    </source>
</evidence>
<reference evidence="3" key="1">
    <citation type="submission" date="2018-01" db="EMBL/GenBank/DDBJ databases">
        <authorList>
            <person name="Kerou L M."/>
        </authorList>
    </citation>
    <scope>NUCLEOTIDE SEQUENCE [LARGE SCALE GENOMIC DNA]</scope>
    <source>
        <strain evidence="3">SCU2</strain>
    </source>
</reference>
<sequence length="128" mass="14579">MAVTEYDRTLDDISKAMGSVPGFFKGVPIDVLHYMWPIFKKYELGTSLIPQKYKEMIGLAVAATIKCPYCEIYHRSAAKMHGATDEELNEVAVITGSTLFWSTVLHAQKYDYEKFVKELESVAEYLKK</sequence>
<dbReference type="InterPro" id="IPR003779">
    <property type="entry name" value="CMD-like"/>
</dbReference>
<feature type="domain" description="Carboxymuconolactone decarboxylase-like" evidence="1">
    <location>
        <begin position="39"/>
        <end position="107"/>
    </location>
</feature>
<dbReference type="RefSeq" id="WP_103286768.1">
    <property type="nucleotide sequence ID" value="NZ_LT981265.1"/>
</dbReference>
<organism evidence="2 3">
    <name type="scientific">Candidatus Nitrosocaldus cavascurensis</name>
    <dbReference type="NCBI Taxonomy" id="2058097"/>
    <lineage>
        <taxon>Archaea</taxon>
        <taxon>Nitrososphaerota</taxon>
        <taxon>Nitrososphaeria</taxon>
        <taxon>Candidatus Nitrosocaldales</taxon>
        <taxon>Candidatus Nitrosocaldaceae</taxon>
        <taxon>Candidatus Nitrosocaldus</taxon>
    </lineage>
</organism>
<dbReference type="Pfam" id="PF02627">
    <property type="entry name" value="CMD"/>
    <property type="match status" value="1"/>
</dbReference>
<evidence type="ECO:0000313" key="3">
    <source>
        <dbReference type="Proteomes" id="UP000236248"/>
    </source>
</evidence>
<dbReference type="KEGG" id="ncv:NCAV_1440"/>
<dbReference type="InterPro" id="IPR029032">
    <property type="entry name" value="AhpD-like"/>
</dbReference>
<dbReference type="GeneID" id="41595435"/>
<name>A0A2K5ASH8_9ARCH</name>
<dbReference type="Proteomes" id="UP000236248">
    <property type="component" value="Chromosome NCAV"/>
</dbReference>
<dbReference type="NCBIfam" id="TIGR00778">
    <property type="entry name" value="ahpD_dom"/>
    <property type="match status" value="1"/>
</dbReference>
<keyword evidence="3" id="KW-1185">Reference proteome</keyword>